<dbReference type="EMBL" id="BMAV01002676">
    <property type="protein sequence ID" value="GFY41791.1"/>
    <property type="molecule type" value="Genomic_DNA"/>
</dbReference>
<evidence type="ECO:0000313" key="1">
    <source>
        <dbReference type="EMBL" id="GFY41791.1"/>
    </source>
</evidence>
<proteinExistence type="predicted"/>
<sequence>MGRKVEYWSISQSSKYIGQVIETNEFYHRKYLTKLPLENYYTFPAIDDEVCVEFNDICCVLREPKFDSRGHCFFS</sequence>
<accession>A0A8X7BR95</accession>
<dbReference type="Proteomes" id="UP000886998">
    <property type="component" value="Unassembled WGS sequence"/>
</dbReference>
<evidence type="ECO:0000313" key="2">
    <source>
        <dbReference type="Proteomes" id="UP000886998"/>
    </source>
</evidence>
<dbReference type="AlphaFoldDB" id="A0A8X7BR95"/>
<gene>
    <name evidence="1" type="ORF">TNIN_444221</name>
</gene>
<protein>
    <submittedName>
        <fullName evidence="1">Uncharacterized protein</fullName>
    </submittedName>
</protein>
<comment type="caution">
    <text evidence="1">The sequence shown here is derived from an EMBL/GenBank/DDBJ whole genome shotgun (WGS) entry which is preliminary data.</text>
</comment>
<name>A0A8X7BR95_9ARAC</name>
<keyword evidence="2" id="KW-1185">Reference proteome</keyword>
<organism evidence="1 2">
    <name type="scientific">Trichonephila inaurata madagascariensis</name>
    <dbReference type="NCBI Taxonomy" id="2747483"/>
    <lineage>
        <taxon>Eukaryota</taxon>
        <taxon>Metazoa</taxon>
        <taxon>Ecdysozoa</taxon>
        <taxon>Arthropoda</taxon>
        <taxon>Chelicerata</taxon>
        <taxon>Arachnida</taxon>
        <taxon>Araneae</taxon>
        <taxon>Araneomorphae</taxon>
        <taxon>Entelegynae</taxon>
        <taxon>Araneoidea</taxon>
        <taxon>Nephilidae</taxon>
        <taxon>Trichonephila</taxon>
        <taxon>Trichonephila inaurata</taxon>
    </lineage>
</organism>
<reference evidence="1" key="1">
    <citation type="submission" date="2020-08" db="EMBL/GenBank/DDBJ databases">
        <title>Multicomponent nature underlies the extraordinary mechanical properties of spider dragline silk.</title>
        <authorList>
            <person name="Kono N."/>
            <person name="Nakamura H."/>
            <person name="Mori M."/>
            <person name="Yoshida Y."/>
            <person name="Ohtoshi R."/>
            <person name="Malay A.D."/>
            <person name="Moran D.A.P."/>
            <person name="Tomita M."/>
            <person name="Numata K."/>
            <person name="Arakawa K."/>
        </authorList>
    </citation>
    <scope>NUCLEOTIDE SEQUENCE</scope>
</reference>